<dbReference type="Gene3D" id="3.30.2310.20">
    <property type="entry name" value="RelE-like"/>
    <property type="match status" value="1"/>
</dbReference>
<dbReference type="KEGG" id="mee:DA075_07220"/>
<dbReference type="Proteomes" id="UP000244755">
    <property type="component" value="Chromosome 1"/>
</dbReference>
<gene>
    <name evidence="2" type="ORF">DA075_07220</name>
</gene>
<dbReference type="Pfam" id="PF05016">
    <property type="entry name" value="ParE_toxin"/>
    <property type="match status" value="1"/>
</dbReference>
<organism evidence="2 3">
    <name type="scientific">Methylobacterium currus</name>
    <dbReference type="NCBI Taxonomy" id="2051553"/>
    <lineage>
        <taxon>Bacteria</taxon>
        <taxon>Pseudomonadati</taxon>
        <taxon>Pseudomonadota</taxon>
        <taxon>Alphaproteobacteria</taxon>
        <taxon>Hyphomicrobiales</taxon>
        <taxon>Methylobacteriaceae</taxon>
        <taxon>Methylobacterium</taxon>
    </lineage>
</organism>
<evidence type="ECO:0000313" key="2">
    <source>
        <dbReference type="EMBL" id="AWB20736.1"/>
    </source>
</evidence>
<evidence type="ECO:0000256" key="1">
    <source>
        <dbReference type="ARBA" id="ARBA00022649"/>
    </source>
</evidence>
<dbReference type="OrthoDB" id="595470at2"/>
<dbReference type="AlphaFoldDB" id="A0A2R4WGT0"/>
<evidence type="ECO:0000313" key="3">
    <source>
        <dbReference type="Proteomes" id="UP000244755"/>
    </source>
</evidence>
<accession>A0A2R4WGT0</accession>
<keyword evidence="3" id="KW-1185">Reference proteome</keyword>
<dbReference type="EMBL" id="CP028843">
    <property type="protein sequence ID" value="AWB20736.1"/>
    <property type="molecule type" value="Genomic_DNA"/>
</dbReference>
<protein>
    <submittedName>
        <fullName evidence="2">Type II toxin-antitoxin system RelE/ParE family toxin</fullName>
    </submittedName>
</protein>
<sequence length="97" mass="10929">MKVRFTRPVLNDLKAVTAFLKTRSPQGAQHVRRRIRAAIGRLEHHPWIGIQTSDPTIRRLSTVPYPYLTVFEVADTDIIVHAIRHGAPDPATMPDAP</sequence>
<name>A0A2R4WGT0_9HYPH</name>
<dbReference type="InterPro" id="IPR007712">
    <property type="entry name" value="RelE/ParE_toxin"/>
</dbReference>
<dbReference type="InterPro" id="IPR035093">
    <property type="entry name" value="RelE/ParE_toxin_dom_sf"/>
</dbReference>
<keyword evidence="1" id="KW-1277">Toxin-antitoxin system</keyword>
<reference evidence="2 3" key="1">
    <citation type="submission" date="2018-04" db="EMBL/GenBank/DDBJ databases">
        <title>Methylobacterium sp. PR1016A genome.</title>
        <authorList>
            <person name="Park W."/>
        </authorList>
    </citation>
    <scope>NUCLEOTIDE SEQUENCE [LARGE SCALE GENOMIC DNA]</scope>
    <source>
        <strain evidence="2 3">PR1016A</strain>
    </source>
</reference>
<dbReference type="RefSeq" id="WP_099952632.1">
    <property type="nucleotide sequence ID" value="NZ_CP028843.1"/>
</dbReference>
<proteinExistence type="predicted"/>